<dbReference type="GO" id="GO:1901981">
    <property type="term" value="F:phosphatidylinositol phosphate binding"/>
    <property type="evidence" value="ECO:0007669"/>
    <property type="project" value="TreeGrafter"/>
</dbReference>
<evidence type="ECO:0000259" key="7">
    <source>
        <dbReference type="PROSITE" id="PS50826"/>
    </source>
</evidence>
<dbReference type="Pfam" id="PF21054">
    <property type="entry name" value="RUBC_PIKBD"/>
    <property type="match status" value="2"/>
</dbReference>
<dbReference type="RefSeq" id="XP_011198708.3">
    <property type="nucleotide sequence ID" value="XM_011200406.4"/>
</dbReference>
<keyword evidence="4" id="KW-0072">Autophagy</keyword>
<feature type="domain" description="RUN" evidence="7">
    <location>
        <begin position="43"/>
        <end position="216"/>
    </location>
</feature>
<dbReference type="InterPro" id="IPR025258">
    <property type="entry name" value="RH_dom"/>
</dbReference>
<keyword evidence="2" id="KW-0597">Phosphoprotein</keyword>
<dbReference type="PROSITE" id="PS50081">
    <property type="entry name" value="ZF_DAG_PE_2"/>
    <property type="match status" value="1"/>
</dbReference>
<evidence type="ECO:0000256" key="4">
    <source>
        <dbReference type="ARBA" id="ARBA00023006"/>
    </source>
</evidence>
<feature type="domain" description="Phorbol-ester/DAG-type" evidence="6">
    <location>
        <begin position="964"/>
        <end position="1017"/>
    </location>
</feature>
<dbReference type="InterPro" id="IPR037213">
    <property type="entry name" value="Run_dom_sf"/>
</dbReference>
<feature type="compositionally biased region" description="Low complexity" evidence="5">
    <location>
        <begin position="400"/>
        <end position="431"/>
    </location>
</feature>
<evidence type="ECO:0000313" key="8">
    <source>
        <dbReference type="Proteomes" id="UP001652620"/>
    </source>
</evidence>
<proteinExistence type="predicted"/>
<dbReference type="Pfam" id="PF02759">
    <property type="entry name" value="RUN"/>
    <property type="match status" value="1"/>
</dbReference>
<dbReference type="SMART" id="SM01175">
    <property type="entry name" value="DUF4206"/>
    <property type="match status" value="1"/>
</dbReference>
<evidence type="ECO:0000259" key="6">
    <source>
        <dbReference type="PROSITE" id="PS50081"/>
    </source>
</evidence>
<gene>
    <name evidence="9" type="primary">LOC105222875</name>
</gene>
<dbReference type="PROSITE" id="PS50826">
    <property type="entry name" value="RUN"/>
    <property type="match status" value="1"/>
</dbReference>
<evidence type="ECO:0000256" key="2">
    <source>
        <dbReference type="ARBA" id="ARBA00022553"/>
    </source>
</evidence>
<evidence type="ECO:0000256" key="1">
    <source>
        <dbReference type="ARBA" id="ARBA00004603"/>
    </source>
</evidence>
<dbReference type="InterPro" id="IPR002219">
    <property type="entry name" value="PKC_DAG/PE"/>
</dbReference>
<dbReference type="InterPro" id="IPR052428">
    <property type="entry name" value="Autophagy_HostDef_Reg"/>
</dbReference>
<comment type="subcellular location">
    <subcellularLocation>
        <location evidence="1">Late endosome</location>
    </subcellularLocation>
</comment>
<dbReference type="Gene3D" id="1.20.58.900">
    <property type="match status" value="1"/>
</dbReference>
<dbReference type="FunCoup" id="A0A6I9UN50">
    <property type="interactions" value="917"/>
</dbReference>
<dbReference type="GO" id="GO:0005770">
    <property type="term" value="C:late endosome"/>
    <property type="evidence" value="ECO:0007669"/>
    <property type="project" value="UniProtKB-SubCell"/>
</dbReference>
<dbReference type="KEGG" id="bdr:105222875"/>
<organism evidence="8 9">
    <name type="scientific">Bactrocera dorsalis</name>
    <name type="common">Oriental fruit fly</name>
    <name type="synonym">Dacus dorsalis</name>
    <dbReference type="NCBI Taxonomy" id="27457"/>
    <lineage>
        <taxon>Eukaryota</taxon>
        <taxon>Metazoa</taxon>
        <taxon>Ecdysozoa</taxon>
        <taxon>Arthropoda</taxon>
        <taxon>Hexapoda</taxon>
        <taxon>Insecta</taxon>
        <taxon>Pterygota</taxon>
        <taxon>Neoptera</taxon>
        <taxon>Endopterygota</taxon>
        <taxon>Diptera</taxon>
        <taxon>Brachycera</taxon>
        <taxon>Muscomorpha</taxon>
        <taxon>Tephritoidea</taxon>
        <taxon>Tephritidae</taxon>
        <taxon>Bactrocera</taxon>
        <taxon>Bactrocera</taxon>
    </lineage>
</organism>
<dbReference type="InterPro" id="IPR048569">
    <property type="entry name" value="RUBC_PIKBD"/>
</dbReference>
<dbReference type="GO" id="GO:0006914">
    <property type="term" value="P:autophagy"/>
    <property type="evidence" value="ECO:0007669"/>
    <property type="project" value="UniProtKB-KW"/>
</dbReference>
<keyword evidence="8" id="KW-1185">Reference proteome</keyword>
<feature type="region of interest" description="Disordered" evidence="5">
    <location>
        <begin position="355"/>
        <end position="374"/>
    </location>
</feature>
<dbReference type="AlphaFoldDB" id="A0A6I9UN50"/>
<reference evidence="9" key="1">
    <citation type="submission" date="2025-08" db="UniProtKB">
        <authorList>
            <consortium name="RefSeq"/>
        </authorList>
    </citation>
    <scope>IDENTIFICATION</scope>
    <source>
        <tissue evidence="9">Adult</tissue>
    </source>
</reference>
<dbReference type="PANTHER" id="PTHR45971:SF1">
    <property type="entry name" value="RUBICON, ISOFORM A"/>
    <property type="match status" value="1"/>
</dbReference>
<dbReference type="Pfam" id="PF13901">
    <property type="entry name" value="RH_dom"/>
    <property type="match status" value="1"/>
</dbReference>
<dbReference type="SUPFAM" id="SSF140741">
    <property type="entry name" value="RUN domain-like"/>
    <property type="match status" value="1"/>
</dbReference>
<dbReference type="CDD" id="cd17686">
    <property type="entry name" value="RUN_RUBCN"/>
    <property type="match status" value="1"/>
</dbReference>
<protein>
    <submittedName>
        <fullName evidence="9">Run domain Beclin-1-interacting and cysteine-rich domain-containing protein</fullName>
    </submittedName>
</protein>
<name>A0A6I9UN50_BACDO</name>
<dbReference type="GeneID" id="105222875"/>
<evidence type="ECO:0000256" key="3">
    <source>
        <dbReference type="ARBA" id="ARBA00022753"/>
    </source>
</evidence>
<dbReference type="InParanoid" id="A0A6I9UN50"/>
<accession>A0A6I9UN50</accession>
<dbReference type="CDD" id="cd00029">
    <property type="entry name" value="C1"/>
    <property type="match status" value="1"/>
</dbReference>
<keyword evidence="3" id="KW-0967">Endosome</keyword>
<dbReference type="OrthoDB" id="10067503at2759"/>
<dbReference type="PANTHER" id="PTHR45971">
    <property type="entry name" value="PHOX (PX) DOMAIN-CONTAINING PROTEIN"/>
    <property type="match status" value="1"/>
</dbReference>
<dbReference type="Proteomes" id="UP001652620">
    <property type="component" value="Chromosome 4"/>
</dbReference>
<sequence length="1032" mass="117199">MAAYCVNINNVEMDLPVLLANLKKSCGLWFLNERHTTVTLNNENNLSSYENITTATVEILRHGLRIKSGNTITATCNSAIGSSSENIYLDSPDGFKKLVEDFEWVCRSAQIRDSFADFSIEPASYGSSIKQTVGASSVINDRGQYPIERFLRSWVLRNLQSNCLSVCLQVLVAEKELINTYYAEEAFLRNEPYSTALFICLSAVELNQYSLISQIDPKLYSPKSGMESLTTTTKVKHRRTNSHPTFSISPPKNTNITKITDIYKETNEEKYITKNDLRKMTDFTNVASNIPAFLTFRKTKSLPTLQYKPQASFGLFLHETHRPRSKTMAINSQNCLRKDNRQPFVKSDDFNAESTLLNTPKMSNNSGSCYSNSTTNTATTSSSLYSGSDFPDIEQPAKNQQSQQQAFASTKLSQRSSSSTPTPSISSSNTAPARRIEFINCDDIKIWTDQAYEQTQIQQSDFNQGIPTTDPCTIPQGFEPQKAKSASPLGSFLCNLFSTPPTYTHWSISNQNDNSFVSSLDDTETNGFTATLAFPCNLKQPADNSKISSGVFDAFMPVYGQKLRSRHSQSLFEDGVSTLDYKTSANESEMVRSVKTGAKLNEISKPLPKCEQSLTDFLETSQMSRNNTELEKENAHFRVSEAIISAIEHIKWDNSTEPEKKWRRRKEASQSTTALTATDCLSAENTKSRIHKTDNFPDEASEHIPYAELDENCLDSLSAEVVGLSLISKFNDKHLPKVSELKWLVSEEDTPQQLLPMPDNSPTSNPDENVIQPLTRGTRYWAPPRQQIIFTDHPSISRKELIQKQNNRCAGCGMRVSRQYISSFRYCTYLGKYHCTGCHRNQISPIPAKILHSWDFKCYPVSVFAYRLLDQMYTYPLFYVPDLNPALYINNKALLNARKKRVHLKFVKDFVKTCRFAVREQVYFESIPEHIANDADIWSLSDFIDVRNKSMQHSIDQLIEKCEHHIFNCVLCTARGFHCEYCQKDQVIYPWLKNVFRCDRCGSCFHLNCWKLMSNTCCRCQRISKRQEIAVT</sequence>
<dbReference type="InterPro" id="IPR004012">
    <property type="entry name" value="Run_dom"/>
</dbReference>
<feature type="compositionally biased region" description="Polar residues" evidence="5">
    <location>
        <begin position="355"/>
        <end position="370"/>
    </location>
</feature>
<evidence type="ECO:0000256" key="5">
    <source>
        <dbReference type="SAM" id="MobiDB-lite"/>
    </source>
</evidence>
<evidence type="ECO:0000313" key="9">
    <source>
        <dbReference type="RefSeq" id="XP_011198708.3"/>
    </source>
</evidence>
<feature type="region of interest" description="Disordered" evidence="5">
    <location>
        <begin position="382"/>
        <end position="431"/>
    </location>
</feature>